<accession>A0A2L2BH67</accession>
<dbReference type="PANTHER" id="PTHR31649:SF1">
    <property type="entry name" value="FARNESOIC ACID O-METHYL TRANSFERASE DOMAIN-CONTAINING PROTEIN"/>
    <property type="match status" value="1"/>
</dbReference>
<dbReference type="InterPro" id="IPR006616">
    <property type="entry name" value="DM9_repeat"/>
</dbReference>
<dbReference type="Pfam" id="PF11901">
    <property type="entry name" value="DM9"/>
    <property type="match status" value="2"/>
</dbReference>
<organism evidence="1">
    <name type="scientific">Magallana gigas</name>
    <name type="common">Pacific oyster</name>
    <name type="synonym">Crassostrea gigas</name>
    <dbReference type="NCBI Taxonomy" id="29159"/>
    <lineage>
        <taxon>Eukaryota</taxon>
        <taxon>Metazoa</taxon>
        <taxon>Spiralia</taxon>
        <taxon>Lophotrochozoa</taxon>
        <taxon>Mollusca</taxon>
        <taxon>Bivalvia</taxon>
        <taxon>Autobranchia</taxon>
        <taxon>Pteriomorphia</taxon>
        <taxon>Ostreida</taxon>
        <taxon>Ostreoidea</taxon>
        <taxon>Ostreidae</taxon>
        <taxon>Magallana</taxon>
    </lineage>
</organism>
<dbReference type="PANTHER" id="PTHR31649">
    <property type="entry name" value="AGAP009604-PA"/>
    <property type="match status" value="1"/>
</dbReference>
<dbReference type="SMART" id="SM00696">
    <property type="entry name" value="DM9"/>
    <property type="match status" value="2"/>
</dbReference>
<protein>
    <submittedName>
        <fullName evidence="1">DM9-containing protein-2CgDM9CP-2</fullName>
    </submittedName>
</protein>
<evidence type="ECO:0000313" key="1">
    <source>
        <dbReference type="EMBL" id="AVG18814.1"/>
    </source>
</evidence>
<dbReference type="AlphaFoldDB" id="A0A2L2BH67"/>
<reference evidence="1" key="1">
    <citation type="submission" date="2017-03" db="EMBL/GenBank/DDBJ databases">
        <title>The DM9-containing protein in Pacific Oyster Crassostrea gigasCgDM9CP-2serve as pattern recognition receptor with high binding affinity to D-(+)-Mannose.</title>
        <authorList>
            <person name="Liu Y."/>
            <person name="Zhang A."/>
            <person name="Zhang P."/>
            <person name="Jia Z."/>
            <person name="Liu Z."/>
            <person name="Wang W."/>
            <person name="Dong M."/>
            <person name="Wang M."/>
            <person name="Wang L."/>
            <person name="Song L."/>
        </authorList>
    </citation>
    <scope>NUCLEOTIDE SEQUENCE</scope>
</reference>
<name>A0A2L2BH67_MAGGI</name>
<proteinExistence type="evidence at transcript level"/>
<dbReference type="EMBL" id="KY827232">
    <property type="protein sequence ID" value="AVG18814.1"/>
    <property type="molecule type" value="mRNA"/>
</dbReference>
<sequence>MAEWKKTSGSKIPDNAIRAGYEKNGKPLFIARAKMGGLWTSGKCGSHLSGAYIPYDCKEFIVKDYEVLVYPINALGFLDWKQASGGKVPEKAFKTDTDLYVGRASYNDDLIPCKIATCSPHMCAYMGDGGKEHNTKEYEVLCQIK</sequence>